<proteinExistence type="predicted"/>
<protein>
    <submittedName>
        <fullName evidence="1">Uncharacterized protein</fullName>
    </submittedName>
</protein>
<name>A0A8S5LJN3_9CAUD</name>
<reference evidence="1" key="1">
    <citation type="journal article" date="2021" name="Proc. Natl. Acad. Sci. U.S.A.">
        <title>A Catalog of Tens of Thousands of Viruses from Human Metagenomes Reveals Hidden Associations with Chronic Diseases.</title>
        <authorList>
            <person name="Tisza M.J."/>
            <person name="Buck C.B."/>
        </authorList>
    </citation>
    <scope>NUCLEOTIDE SEQUENCE</scope>
    <source>
        <strain evidence="1">Ct3o911</strain>
    </source>
</reference>
<evidence type="ECO:0000313" key="1">
    <source>
        <dbReference type="EMBL" id="DAD70137.1"/>
    </source>
</evidence>
<dbReference type="EMBL" id="BK015861">
    <property type="protein sequence ID" value="DAD70137.1"/>
    <property type="molecule type" value="Genomic_DNA"/>
</dbReference>
<accession>A0A8S5LJN3</accession>
<organism evidence="1">
    <name type="scientific">Siphoviridae sp. ct3o911</name>
    <dbReference type="NCBI Taxonomy" id="2827560"/>
    <lineage>
        <taxon>Viruses</taxon>
        <taxon>Duplodnaviria</taxon>
        <taxon>Heunggongvirae</taxon>
        <taxon>Uroviricota</taxon>
        <taxon>Caudoviricetes</taxon>
    </lineage>
</organism>
<sequence length="70" mass="8127">MSTMKLEPGMIVRIQGKRTHYKIVGYQDNSDIWRGDLIPSRFVFQNLHNGLRFTYGVQAAENLPFELISK</sequence>